<dbReference type="GO" id="GO:0016887">
    <property type="term" value="F:ATP hydrolysis activity"/>
    <property type="evidence" value="ECO:0007669"/>
    <property type="project" value="InterPro"/>
</dbReference>
<dbReference type="GO" id="GO:0005730">
    <property type="term" value="C:nucleolus"/>
    <property type="evidence" value="ECO:0007669"/>
    <property type="project" value="TreeGrafter"/>
</dbReference>
<evidence type="ECO:0000313" key="2">
    <source>
        <dbReference type="Proteomes" id="UP001152803"/>
    </source>
</evidence>
<keyword evidence="2" id="KW-1185">Reference proteome</keyword>
<dbReference type="GO" id="GO:0002040">
    <property type="term" value="P:sprouting angiogenesis"/>
    <property type="evidence" value="ECO:0007669"/>
    <property type="project" value="TreeGrafter"/>
</dbReference>
<reference evidence="1" key="1">
    <citation type="journal article" date="2023" name="Science">
        <title>Genome structures resolve the early diversification of teleost fishes.</title>
        <authorList>
            <person name="Parey E."/>
            <person name="Louis A."/>
            <person name="Montfort J."/>
            <person name="Bouchez O."/>
            <person name="Roques C."/>
            <person name="Iampietro C."/>
            <person name="Lluch J."/>
            <person name="Castinel A."/>
            <person name="Donnadieu C."/>
            <person name="Desvignes T."/>
            <person name="Floi Bucao C."/>
            <person name="Jouanno E."/>
            <person name="Wen M."/>
            <person name="Mejri S."/>
            <person name="Dirks R."/>
            <person name="Jansen H."/>
            <person name="Henkel C."/>
            <person name="Chen W.J."/>
            <person name="Zahm M."/>
            <person name="Cabau C."/>
            <person name="Klopp C."/>
            <person name="Thompson A.W."/>
            <person name="Robinson-Rechavi M."/>
            <person name="Braasch I."/>
            <person name="Lecointre G."/>
            <person name="Bobe J."/>
            <person name="Postlethwait J.H."/>
            <person name="Berthelot C."/>
            <person name="Roest Crollius H."/>
            <person name="Guiguen Y."/>
        </authorList>
    </citation>
    <scope>NUCLEOTIDE SEQUENCE</scope>
    <source>
        <strain evidence="1">Concon-B</strain>
    </source>
</reference>
<dbReference type="Proteomes" id="UP001152803">
    <property type="component" value="Unassembled WGS sequence"/>
</dbReference>
<gene>
    <name evidence="1" type="ORF">COCON_G00207700</name>
</gene>
<evidence type="ECO:0000313" key="1">
    <source>
        <dbReference type="EMBL" id="KAJ8254158.1"/>
    </source>
</evidence>
<accession>A0A9Q1D053</accession>
<dbReference type="PANTHER" id="PTHR22605">
    <property type="entry name" value="RZ-TYPE DOMAIN-CONTAINING PROTEIN"/>
    <property type="match status" value="1"/>
</dbReference>
<dbReference type="InterPro" id="IPR031248">
    <property type="entry name" value="RNF213"/>
</dbReference>
<comment type="caution">
    <text evidence="1">The sequence shown here is derived from an EMBL/GenBank/DDBJ whole genome shotgun (WGS) entry which is preliminary data.</text>
</comment>
<dbReference type="GO" id="GO:0005829">
    <property type="term" value="C:cytosol"/>
    <property type="evidence" value="ECO:0007669"/>
    <property type="project" value="TreeGrafter"/>
</dbReference>
<dbReference type="GO" id="GO:0006511">
    <property type="term" value="P:ubiquitin-dependent protein catabolic process"/>
    <property type="evidence" value="ECO:0007669"/>
    <property type="project" value="TreeGrafter"/>
</dbReference>
<name>A0A9Q1D053_CONCO</name>
<protein>
    <submittedName>
        <fullName evidence="1">Uncharacterized protein</fullName>
    </submittedName>
</protein>
<sequence length="218" mass="24391">MFKPTQCPALITEEALPALTLAALAGELPAYSDVCEALAVVEVALGFLAMTGEDPNMQLVCYLEKVLKMEDQMAPHILKALGRCSLKHCAGLWQLLASLKSENMLRLKRDPFVEVLGVYKEALTEEDKGFLTGFLSKGAVDTCLLEMHEFLLLVLKGAQAPETYTPSWGLKETLEAYIKRKDVDVPPDVELLPDEICLSKFVEAWKFLVSFRQERNRR</sequence>
<dbReference type="GO" id="GO:0016020">
    <property type="term" value="C:membrane"/>
    <property type="evidence" value="ECO:0007669"/>
    <property type="project" value="TreeGrafter"/>
</dbReference>
<dbReference type="PANTHER" id="PTHR22605:SF18">
    <property type="entry name" value="E3 UBIQUITIN-PROTEIN LIGASE RNF213-ALPHA"/>
    <property type="match status" value="1"/>
</dbReference>
<dbReference type="OrthoDB" id="2423195at2759"/>
<dbReference type="EMBL" id="JAFJMO010000016">
    <property type="protein sequence ID" value="KAJ8254158.1"/>
    <property type="molecule type" value="Genomic_DNA"/>
</dbReference>
<dbReference type="GO" id="GO:2000051">
    <property type="term" value="P:negative regulation of non-canonical Wnt signaling pathway"/>
    <property type="evidence" value="ECO:0007669"/>
    <property type="project" value="TreeGrafter"/>
</dbReference>
<organism evidence="1 2">
    <name type="scientific">Conger conger</name>
    <name type="common">Conger eel</name>
    <name type="synonym">Muraena conger</name>
    <dbReference type="NCBI Taxonomy" id="82655"/>
    <lineage>
        <taxon>Eukaryota</taxon>
        <taxon>Metazoa</taxon>
        <taxon>Chordata</taxon>
        <taxon>Craniata</taxon>
        <taxon>Vertebrata</taxon>
        <taxon>Euteleostomi</taxon>
        <taxon>Actinopterygii</taxon>
        <taxon>Neopterygii</taxon>
        <taxon>Teleostei</taxon>
        <taxon>Anguilliformes</taxon>
        <taxon>Congridae</taxon>
        <taxon>Conger</taxon>
    </lineage>
</organism>
<dbReference type="GO" id="GO:0004842">
    <property type="term" value="F:ubiquitin-protein transferase activity"/>
    <property type="evidence" value="ECO:0007669"/>
    <property type="project" value="InterPro"/>
</dbReference>
<proteinExistence type="predicted"/>
<dbReference type="AlphaFoldDB" id="A0A9Q1D053"/>